<dbReference type="HOGENOM" id="CLU_106386_0_0_1"/>
<feature type="transmembrane region" description="Helical" evidence="3">
    <location>
        <begin position="15"/>
        <end position="35"/>
    </location>
</feature>
<dbReference type="InterPro" id="IPR051826">
    <property type="entry name" value="E3_ubiquitin-ligase_domain"/>
</dbReference>
<dbReference type="STRING" id="913774.A0A0C3H4P8"/>
<dbReference type="PROSITE" id="PS50089">
    <property type="entry name" value="ZF_RING_2"/>
    <property type="match status" value="1"/>
</dbReference>
<sequence length="202" mass="22725">MAASELNNGGDSNKVAISMGILVVVIAVIIVAVWFTNRIRPPAVIPLSVRNQRRREDELYRKEMGHFILESLPVVRYSSRLQSKARRVNSTCDPSTGPLQCASDVEPNESSKKSLQINDNSAAIDQVESNHSSTSDDKTTKGRYELQNEDQQTSRECSMVCSVCTEDFAENDRVRILPCGHIYHRRCIDPWLLRFGGNCPLW</sequence>
<feature type="compositionally biased region" description="Basic and acidic residues" evidence="2">
    <location>
        <begin position="134"/>
        <end position="146"/>
    </location>
</feature>
<feature type="domain" description="RING-type" evidence="4">
    <location>
        <begin position="161"/>
        <end position="201"/>
    </location>
</feature>
<dbReference type="EMBL" id="KN832882">
    <property type="protein sequence ID" value="KIM97451.1"/>
    <property type="molecule type" value="Genomic_DNA"/>
</dbReference>
<feature type="region of interest" description="Disordered" evidence="2">
    <location>
        <begin position="88"/>
        <end position="149"/>
    </location>
</feature>
<keyword evidence="1" id="KW-0479">Metal-binding</keyword>
<evidence type="ECO:0000259" key="4">
    <source>
        <dbReference type="PROSITE" id="PS50089"/>
    </source>
</evidence>
<feature type="compositionally biased region" description="Polar residues" evidence="2">
    <location>
        <begin position="113"/>
        <end position="133"/>
    </location>
</feature>
<dbReference type="InterPro" id="IPR001841">
    <property type="entry name" value="Znf_RING"/>
</dbReference>
<dbReference type="Gene3D" id="3.30.40.10">
    <property type="entry name" value="Zinc/RING finger domain, C3HC4 (zinc finger)"/>
    <property type="match status" value="1"/>
</dbReference>
<evidence type="ECO:0000313" key="6">
    <source>
        <dbReference type="Proteomes" id="UP000054321"/>
    </source>
</evidence>
<dbReference type="AlphaFoldDB" id="A0A0C3H4P8"/>
<keyword evidence="3" id="KW-0812">Transmembrane</keyword>
<dbReference type="GO" id="GO:0006511">
    <property type="term" value="P:ubiquitin-dependent protein catabolic process"/>
    <property type="evidence" value="ECO:0007669"/>
    <property type="project" value="TreeGrafter"/>
</dbReference>
<dbReference type="CDD" id="cd16454">
    <property type="entry name" value="RING-H2_PA-TM-RING"/>
    <property type="match status" value="1"/>
</dbReference>
<dbReference type="PANTHER" id="PTHR22765">
    <property type="entry name" value="RING FINGER AND PROTEASE ASSOCIATED DOMAIN-CONTAINING"/>
    <property type="match status" value="1"/>
</dbReference>
<dbReference type="SUPFAM" id="SSF57850">
    <property type="entry name" value="RING/U-box"/>
    <property type="match status" value="1"/>
</dbReference>
<organism evidence="5 6">
    <name type="scientific">Oidiodendron maius (strain Zn)</name>
    <dbReference type="NCBI Taxonomy" id="913774"/>
    <lineage>
        <taxon>Eukaryota</taxon>
        <taxon>Fungi</taxon>
        <taxon>Dikarya</taxon>
        <taxon>Ascomycota</taxon>
        <taxon>Pezizomycotina</taxon>
        <taxon>Leotiomycetes</taxon>
        <taxon>Leotiomycetes incertae sedis</taxon>
        <taxon>Myxotrichaceae</taxon>
        <taxon>Oidiodendron</taxon>
    </lineage>
</organism>
<dbReference type="InParanoid" id="A0A0C3H4P8"/>
<feature type="compositionally biased region" description="Polar residues" evidence="2">
    <location>
        <begin position="88"/>
        <end position="98"/>
    </location>
</feature>
<dbReference type="PANTHER" id="PTHR22765:SF416">
    <property type="entry name" value="E3 UBIQUITIN-PROTEIN LIGASE GODZILLA"/>
    <property type="match status" value="1"/>
</dbReference>
<dbReference type="GO" id="GO:0005737">
    <property type="term" value="C:cytoplasm"/>
    <property type="evidence" value="ECO:0007669"/>
    <property type="project" value="TreeGrafter"/>
</dbReference>
<dbReference type="GO" id="GO:0008270">
    <property type="term" value="F:zinc ion binding"/>
    <property type="evidence" value="ECO:0007669"/>
    <property type="project" value="UniProtKB-KW"/>
</dbReference>
<reference evidence="5 6" key="1">
    <citation type="submission" date="2014-04" db="EMBL/GenBank/DDBJ databases">
        <authorList>
            <consortium name="DOE Joint Genome Institute"/>
            <person name="Kuo A."/>
            <person name="Martino E."/>
            <person name="Perotto S."/>
            <person name="Kohler A."/>
            <person name="Nagy L.G."/>
            <person name="Floudas D."/>
            <person name="Copeland A."/>
            <person name="Barry K.W."/>
            <person name="Cichocki N."/>
            <person name="Veneault-Fourrey C."/>
            <person name="LaButti K."/>
            <person name="Lindquist E.A."/>
            <person name="Lipzen A."/>
            <person name="Lundell T."/>
            <person name="Morin E."/>
            <person name="Murat C."/>
            <person name="Sun H."/>
            <person name="Tunlid A."/>
            <person name="Henrissat B."/>
            <person name="Grigoriev I.V."/>
            <person name="Hibbett D.S."/>
            <person name="Martin F."/>
            <person name="Nordberg H.P."/>
            <person name="Cantor M.N."/>
            <person name="Hua S.X."/>
        </authorList>
    </citation>
    <scope>NUCLEOTIDE SEQUENCE [LARGE SCALE GENOMIC DNA]</scope>
    <source>
        <strain evidence="5 6">Zn</strain>
    </source>
</reference>
<keyword evidence="6" id="KW-1185">Reference proteome</keyword>
<evidence type="ECO:0000256" key="1">
    <source>
        <dbReference type="PROSITE-ProRule" id="PRU00175"/>
    </source>
</evidence>
<dbReference type="InterPro" id="IPR013083">
    <property type="entry name" value="Znf_RING/FYVE/PHD"/>
</dbReference>
<evidence type="ECO:0000256" key="2">
    <source>
        <dbReference type="SAM" id="MobiDB-lite"/>
    </source>
</evidence>
<keyword evidence="3" id="KW-0472">Membrane</keyword>
<dbReference type="GO" id="GO:0061630">
    <property type="term" value="F:ubiquitin protein ligase activity"/>
    <property type="evidence" value="ECO:0007669"/>
    <property type="project" value="TreeGrafter"/>
</dbReference>
<accession>A0A0C3H4P8</accession>
<evidence type="ECO:0000313" key="5">
    <source>
        <dbReference type="EMBL" id="KIM97451.1"/>
    </source>
</evidence>
<keyword evidence="1" id="KW-0863">Zinc-finger</keyword>
<proteinExistence type="predicted"/>
<keyword evidence="1" id="KW-0862">Zinc</keyword>
<name>A0A0C3H4P8_OIDMZ</name>
<protein>
    <recommendedName>
        <fullName evidence="4">RING-type domain-containing protein</fullName>
    </recommendedName>
</protein>
<dbReference type="Pfam" id="PF13639">
    <property type="entry name" value="zf-RING_2"/>
    <property type="match status" value="1"/>
</dbReference>
<reference evidence="6" key="2">
    <citation type="submission" date="2015-01" db="EMBL/GenBank/DDBJ databases">
        <title>Evolutionary Origins and Diversification of the Mycorrhizal Mutualists.</title>
        <authorList>
            <consortium name="DOE Joint Genome Institute"/>
            <consortium name="Mycorrhizal Genomics Consortium"/>
            <person name="Kohler A."/>
            <person name="Kuo A."/>
            <person name="Nagy L.G."/>
            <person name="Floudas D."/>
            <person name="Copeland A."/>
            <person name="Barry K.W."/>
            <person name="Cichocki N."/>
            <person name="Veneault-Fourrey C."/>
            <person name="LaButti K."/>
            <person name="Lindquist E.A."/>
            <person name="Lipzen A."/>
            <person name="Lundell T."/>
            <person name="Morin E."/>
            <person name="Murat C."/>
            <person name="Riley R."/>
            <person name="Ohm R."/>
            <person name="Sun H."/>
            <person name="Tunlid A."/>
            <person name="Henrissat B."/>
            <person name="Grigoriev I.V."/>
            <person name="Hibbett D.S."/>
            <person name="Martin F."/>
        </authorList>
    </citation>
    <scope>NUCLEOTIDE SEQUENCE [LARGE SCALE GENOMIC DNA]</scope>
    <source>
        <strain evidence="6">Zn</strain>
    </source>
</reference>
<keyword evidence="3" id="KW-1133">Transmembrane helix</keyword>
<dbReference type="SMART" id="SM00184">
    <property type="entry name" value="RING"/>
    <property type="match status" value="1"/>
</dbReference>
<dbReference type="Proteomes" id="UP000054321">
    <property type="component" value="Unassembled WGS sequence"/>
</dbReference>
<dbReference type="OrthoDB" id="8062037at2759"/>
<gene>
    <name evidence="5" type="ORF">OIDMADRAFT_182761</name>
</gene>
<evidence type="ECO:0000256" key="3">
    <source>
        <dbReference type="SAM" id="Phobius"/>
    </source>
</evidence>